<dbReference type="GO" id="GO:1904680">
    <property type="term" value="F:peptide transmembrane transporter activity"/>
    <property type="evidence" value="ECO:0007669"/>
    <property type="project" value="TreeGrafter"/>
</dbReference>
<dbReference type="EMBL" id="LTBC01000002">
    <property type="protein sequence ID" value="KYH33173.1"/>
    <property type="molecule type" value="Genomic_DNA"/>
</dbReference>
<dbReference type="RefSeq" id="WP_062282164.1">
    <property type="nucleotide sequence ID" value="NZ_LTBC01000002.1"/>
</dbReference>
<dbReference type="Gene3D" id="3.10.105.10">
    <property type="entry name" value="Dipeptide-binding Protein, Domain 3"/>
    <property type="match status" value="2"/>
</dbReference>
<dbReference type="InterPro" id="IPR039424">
    <property type="entry name" value="SBP_5"/>
</dbReference>
<name>A0A151B070_9FIRM</name>
<dbReference type="PANTHER" id="PTHR30290">
    <property type="entry name" value="PERIPLASMIC BINDING COMPONENT OF ABC TRANSPORTER"/>
    <property type="match status" value="1"/>
</dbReference>
<accession>A0A151B070</accession>
<keyword evidence="3" id="KW-1185">Reference proteome</keyword>
<dbReference type="GO" id="GO:0015833">
    <property type="term" value="P:peptide transport"/>
    <property type="evidence" value="ECO:0007669"/>
    <property type="project" value="TreeGrafter"/>
</dbReference>
<gene>
    <name evidence="2" type="primary">hbpA</name>
    <name evidence="2" type="ORF">MOMUL_09530</name>
</gene>
<dbReference type="PROSITE" id="PS51257">
    <property type="entry name" value="PROKAR_LIPOPROTEIN"/>
    <property type="match status" value="1"/>
</dbReference>
<comment type="caution">
    <text evidence="2">The sequence shown here is derived from an EMBL/GenBank/DDBJ whole genome shotgun (WGS) entry which is preliminary data.</text>
</comment>
<evidence type="ECO:0000313" key="3">
    <source>
        <dbReference type="Proteomes" id="UP000075670"/>
    </source>
</evidence>
<protein>
    <submittedName>
        <fullName evidence="2">Heme-binding protein A</fullName>
    </submittedName>
</protein>
<evidence type="ECO:0000313" key="2">
    <source>
        <dbReference type="EMBL" id="KYH33173.1"/>
    </source>
</evidence>
<organism evidence="2 3">
    <name type="scientific">Moorella mulderi DSM 14980</name>
    <dbReference type="NCBI Taxonomy" id="1122241"/>
    <lineage>
        <taxon>Bacteria</taxon>
        <taxon>Bacillati</taxon>
        <taxon>Bacillota</taxon>
        <taxon>Clostridia</taxon>
        <taxon>Neomoorellales</taxon>
        <taxon>Neomoorellaceae</taxon>
        <taxon>Neomoorella</taxon>
    </lineage>
</organism>
<evidence type="ECO:0000259" key="1">
    <source>
        <dbReference type="Pfam" id="PF00496"/>
    </source>
</evidence>
<dbReference type="Pfam" id="PF00496">
    <property type="entry name" value="SBP_bac_5"/>
    <property type="match status" value="1"/>
</dbReference>
<proteinExistence type="predicted"/>
<dbReference type="Proteomes" id="UP000075670">
    <property type="component" value="Unassembled WGS sequence"/>
</dbReference>
<sequence>MLKRLLLLGLALFLTAGLLTGCGGSKPTAEKQGEKTLSLVLDGVASRQHELEAVAQYLKKVGVDAQVRVWEKNALLNEIKAGNRQAYAQDWGSAIFDPFDLAVPKLKTNERGNYSFYSNAKFDELLEKGAFGDNDQEREKAYKEAQQILYQDAPWIFGYYLDIIHGVAANVQGYKPAMDNRINLHDVSLSDGKDTLAVGLNIDRIPSLDPANHREREAETVIRNMFDGLVTRTPDGKVVPEIAESWKRPSPTVYEFTIRPGIKFHNGDPLRIEDIVFTFERILSPTGINGKQSPRVGLLGPLKKVEKVDNRTVRFTLDKPCPQFLQLLVHTQIVPEKYLKAVGDQKFAEKPVGCGPFKLVEAKLDSQIVLERFDGYYGGSPDLPPVGPAKLKKVVFKMLPEPSTRVAALKAGEIQIAEDIPVDVTKDLQNDPKVKIVTTQGTRCYMIELNNKKITDPKVRQALNYAVNWDELLGAIYGSHAHRLSTAFLPSGFGFDDSIKPYPYNPEKAKQLLKEAGYKTP</sequence>
<dbReference type="SUPFAM" id="SSF53850">
    <property type="entry name" value="Periplasmic binding protein-like II"/>
    <property type="match status" value="2"/>
</dbReference>
<dbReference type="PATRIC" id="fig|1122241.3.peg.1002"/>
<feature type="domain" description="Solute-binding protein family 5" evidence="1">
    <location>
        <begin position="237"/>
        <end position="520"/>
    </location>
</feature>
<reference evidence="2 3" key="1">
    <citation type="submission" date="2016-02" db="EMBL/GenBank/DDBJ databases">
        <title>Genome sequence of Moorella mulderi DSM 14980.</title>
        <authorList>
            <person name="Poehlein A."/>
            <person name="Daniel R."/>
        </authorList>
    </citation>
    <scope>NUCLEOTIDE SEQUENCE [LARGE SCALE GENOMIC DNA]</scope>
    <source>
        <strain evidence="2 3">DSM 14980</strain>
    </source>
</reference>
<dbReference type="InterPro" id="IPR000914">
    <property type="entry name" value="SBP_5_dom"/>
</dbReference>
<dbReference type="Gene3D" id="3.40.190.10">
    <property type="entry name" value="Periplasmic binding protein-like II"/>
    <property type="match status" value="2"/>
</dbReference>
<dbReference type="AlphaFoldDB" id="A0A151B070"/>
<dbReference type="Gene3D" id="3.90.76.10">
    <property type="entry name" value="Dipeptide-binding Protein, Domain 1"/>
    <property type="match status" value="1"/>
</dbReference>